<evidence type="ECO:0000313" key="3">
    <source>
        <dbReference type="Proteomes" id="UP000053087"/>
    </source>
</evidence>
<sequence>MLMLNPLFTFFIFYVASLATRVIIMTYYPQYTYFAHVLSSLLISIGMAFSIPFMKPIISRLPKLSPKMNRWFKMGFVILVFITTFLISYYKYMPQSQ</sequence>
<organism evidence="2 3">
    <name type="scientific">Methanosarcina flavescens</name>
    <dbReference type="NCBI Taxonomy" id="1715806"/>
    <lineage>
        <taxon>Archaea</taxon>
        <taxon>Methanobacteriati</taxon>
        <taxon>Methanobacteriota</taxon>
        <taxon>Stenosarchaea group</taxon>
        <taxon>Methanomicrobia</taxon>
        <taxon>Methanosarcinales</taxon>
        <taxon>Methanosarcinaceae</taxon>
        <taxon>Methanosarcina</taxon>
    </lineage>
</organism>
<keyword evidence="1" id="KW-1133">Transmembrane helix</keyword>
<dbReference type="KEGG" id="mfz:AOB57_011975"/>
<evidence type="ECO:0000313" key="2">
    <source>
        <dbReference type="EMBL" id="AYK15811.1"/>
    </source>
</evidence>
<feature type="transmembrane region" description="Helical" evidence="1">
    <location>
        <begin position="33"/>
        <end position="53"/>
    </location>
</feature>
<evidence type="ECO:0000256" key="1">
    <source>
        <dbReference type="SAM" id="Phobius"/>
    </source>
</evidence>
<dbReference type="AlphaFoldDB" id="A0A660HTX0"/>
<keyword evidence="3" id="KW-1185">Reference proteome</keyword>
<reference evidence="2 3" key="1">
    <citation type="journal article" date="2016" name="Int. J. Syst. Evol. Microbiol.">
        <title>Methanosarcina flavescens sp. nov., a methanogenic archaeon isolated from a full-scale anaerobic digester.</title>
        <authorList>
            <person name="Kern T."/>
            <person name="Fischer M.A."/>
            <person name="Deppenmeier U."/>
            <person name="Schmitz R.A."/>
            <person name="Rother M."/>
        </authorList>
    </citation>
    <scope>NUCLEOTIDE SEQUENCE [LARGE SCALE GENOMIC DNA]</scope>
    <source>
        <strain evidence="2 3">E03.2</strain>
    </source>
</reference>
<keyword evidence="1" id="KW-0472">Membrane</keyword>
<keyword evidence="1" id="KW-0812">Transmembrane</keyword>
<name>A0A660HTX0_9EURY</name>
<dbReference type="EMBL" id="CP032683">
    <property type="protein sequence ID" value="AYK15811.1"/>
    <property type="molecule type" value="Genomic_DNA"/>
</dbReference>
<accession>A0A660HTX0</accession>
<dbReference type="Proteomes" id="UP000053087">
    <property type="component" value="Chromosome"/>
</dbReference>
<gene>
    <name evidence="2" type="ORF">AOB57_011975</name>
</gene>
<proteinExistence type="predicted"/>
<feature type="transmembrane region" description="Helical" evidence="1">
    <location>
        <begin position="7"/>
        <end position="27"/>
    </location>
</feature>
<feature type="transmembrane region" description="Helical" evidence="1">
    <location>
        <begin position="74"/>
        <end position="92"/>
    </location>
</feature>
<protein>
    <submittedName>
        <fullName evidence="2">Uncharacterized protein</fullName>
    </submittedName>
</protein>